<feature type="chain" id="PRO_5042969631" description="Secreted protein" evidence="1">
    <location>
        <begin position="22"/>
        <end position="126"/>
    </location>
</feature>
<comment type="caution">
    <text evidence="2">The sequence shown here is derived from an EMBL/GenBank/DDBJ whole genome shotgun (WGS) entry which is preliminary data.</text>
</comment>
<evidence type="ECO:0000256" key="1">
    <source>
        <dbReference type="SAM" id="SignalP"/>
    </source>
</evidence>
<accession>A0AAN6TJW8</accession>
<protein>
    <recommendedName>
        <fullName evidence="4">Secreted protein</fullName>
    </recommendedName>
</protein>
<organism evidence="2 3">
    <name type="scientific">Canariomyces notabilis</name>
    <dbReference type="NCBI Taxonomy" id="2074819"/>
    <lineage>
        <taxon>Eukaryota</taxon>
        <taxon>Fungi</taxon>
        <taxon>Dikarya</taxon>
        <taxon>Ascomycota</taxon>
        <taxon>Pezizomycotina</taxon>
        <taxon>Sordariomycetes</taxon>
        <taxon>Sordariomycetidae</taxon>
        <taxon>Sordariales</taxon>
        <taxon>Chaetomiaceae</taxon>
        <taxon>Canariomyces</taxon>
    </lineage>
</organism>
<dbReference type="Proteomes" id="UP001302812">
    <property type="component" value="Unassembled WGS sequence"/>
</dbReference>
<reference evidence="2" key="1">
    <citation type="journal article" date="2023" name="Mol. Phylogenet. Evol.">
        <title>Genome-scale phylogeny and comparative genomics of the fungal order Sordariales.</title>
        <authorList>
            <person name="Hensen N."/>
            <person name="Bonometti L."/>
            <person name="Westerberg I."/>
            <person name="Brannstrom I.O."/>
            <person name="Guillou S."/>
            <person name="Cros-Aarteil S."/>
            <person name="Calhoun S."/>
            <person name="Haridas S."/>
            <person name="Kuo A."/>
            <person name="Mondo S."/>
            <person name="Pangilinan J."/>
            <person name="Riley R."/>
            <person name="LaButti K."/>
            <person name="Andreopoulos B."/>
            <person name="Lipzen A."/>
            <person name="Chen C."/>
            <person name="Yan M."/>
            <person name="Daum C."/>
            <person name="Ng V."/>
            <person name="Clum A."/>
            <person name="Steindorff A."/>
            <person name="Ohm R.A."/>
            <person name="Martin F."/>
            <person name="Silar P."/>
            <person name="Natvig D.O."/>
            <person name="Lalanne C."/>
            <person name="Gautier V."/>
            <person name="Ament-Velasquez S.L."/>
            <person name="Kruys A."/>
            <person name="Hutchinson M.I."/>
            <person name="Powell A.J."/>
            <person name="Barry K."/>
            <person name="Miller A.N."/>
            <person name="Grigoriev I.V."/>
            <person name="Debuchy R."/>
            <person name="Gladieux P."/>
            <person name="Hiltunen Thoren M."/>
            <person name="Johannesson H."/>
        </authorList>
    </citation>
    <scope>NUCLEOTIDE SEQUENCE</scope>
    <source>
        <strain evidence="2">CBS 508.74</strain>
    </source>
</reference>
<keyword evidence="1" id="KW-0732">Signal</keyword>
<dbReference type="GeneID" id="89933644"/>
<keyword evidence="3" id="KW-1185">Reference proteome</keyword>
<dbReference type="RefSeq" id="XP_064673310.1">
    <property type="nucleotide sequence ID" value="XM_064809520.1"/>
</dbReference>
<reference evidence="2" key="2">
    <citation type="submission" date="2023-05" db="EMBL/GenBank/DDBJ databases">
        <authorList>
            <consortium name="Lawrence Berkeley National Laboratory"/>
            <person name="Steindorff A."/>
            <person name="Hensen N."/>
            <person name="Bonometti L."/>
            <person name="Westerberg I."/>
            <person name="Brannstrom I.O."/>
            <person name="Guillou S."/>
            <person name="Cros-Aarteil S."/>
            <person name="Calhoun S."/>
            <person name="Haridas S."/>
            <person name="Kuo A."/>
            <person name="Mondo S."/>
            <person name="Pangilinan J."/>
            <person name="Riley R."/>
            <person name="Labutti K."/>
            <person name="Andreopoulos B."/>
            <person name="Lipzen A."/>
            <person name="Chen C."/>
            <person name="Yanf M."/>
            <person name="Daum C."/>
            <person name="Ng V."/>
            <person name="Clum A."/>
            <person name="Ohm R."/>
            <person name="Martin F."/>
            <person name="Silar P."/>
            <person name="Natvig D."/>
            <person name="Lalanne C."/>
            <person name="Gautier V."/>
            <person name="Ament-Velasquez S.L."/>
            <person name="Kruys A."/>
            <person name="Hutchinson M.I."/>
            <person name="Powell A.J."/>
            <person name="Barry K."/>
            <person name="Miller A.N."/>
            <person name="Grigoriev I.V."/>
            <person name="Debuchy R."/>
            <person name="Gladieux P."/>
            <person name="Thoren M.H."/>
            <person name="Johannesson H."/>
        </authorList>
    </citation>
    <scope>NUCLEOTIDE SEQUENCE</scope>
    <source>
        <strain evidence="2">CBS 508.74</strain>
    </source>
</reference>
<evidence type="ECO:0000313" key="3">
    <source>
        <dbReference type="Proteomes" id="UP001302812"/>
    </source>
</evidence>
<dbReference type="EMBL" id="MU853334">
    <property type="protein sequence ID" value="KAK4115740.1"/>
    <property type="molecule type" value="Genomic_DNA"/>
</dbReference>
<name>A0AAN6TJW8_9PEZI</name>
<sequence length="126" mass="13960">MVFRRTPLLLPLIMDAVYVSATSHHGPVPYCLPLCSFSSLAWCTSLPLPIMDMFSAGLPFPSFSSWTFLQQIYPSPLSSMDVAAGGSITPFTLPTMYWRWRCTQPTPRLNGSTTKNDTLAAAIELR</sequence>
<gene>
    <name evidence="2" type="ORF">N656DRAFT_396961</name>
</gene>
<dbReference type="AlphaFoldDB" id="A0AAN6TJW8"/>
<evidence type="ECO:0008006" key="4">
    <source>
        <dbReference type="Google" id="ProtNLM"/>
    </source>
</evidence>
<evidence type="ECO:0000313" key="2">
    <source>
        <dbReference type="EMBL" id="KAK4115740.1"/>
    </source>
</evidence>
<feature type="signal peptide" evidence="1">
    <location>
        <begin position="1"/>
        <end position="21"/>
    </location>
</feature>
<proteinExistence type="predicted"/>